<organism evidence="2 3">
    <name type="scientific">Massilia violaceinigra</name>
    <dbReference type="NCBI Taxonomy" id="2045208"/>
    <lineage>
        <taxon>Bacteria</taxon>
        <taxon>Pseudomonadati</taxon>
        <taxon>Pseudomonadota</taxon>
        <taxon>Betaproteobacteria</taxon>
        <taxon>Burkholderiales</taxon>
        <taxon>Oxalobacteraceae</taxon>
        <taxon>Telluria group</taxon>
        <taxon>Massilia</taxon>
    </lineage>
</organism>
<feature type="domain" description="NADP-dependent oxidoreductase" evidence="1">
    <location>
        <begin position="20"/>
        <end position="273"/>
    </location>
</feature>
<keyword evidence="3" id="KW-1185">Reference proteome</keyword>
<dbReference type="PANTHER" id="PTHR43638">
    <property type="entry name" value="OXIDOREDUCTASE, ALDO/KETO REDUCTASE FAMILY PROTEIN"/>
    <property type="match status" value="1"/>
</dbReference>
<dbReference type="PRINTS" id="PR00069">
    <property type="entry name" value="ALDKETRDTASE"/>
</dbReference>
<accession>A0A2D2DTW6</accession>
<dbReference type="OrthoDB" id="9772407at2"/>
<name>A0A2D2DTW6_9BURK</name>
<reference evidence="2" key="1">
    <citation type="submission" date="2017-10" db="EMBL/GenBank/DDBJ databases">
        <title>Massilia psychrophilum sp. nov., a novel purple-pigmented bacterium isolated from Tianshan glacier, Xinjiang Municipality, China.</title>
        <authorList>
            <person name="Wang H."/>
        </authorList>
    </citation>
    <scope>NUCLEOTIDE SEQUENCE [LARGE SCALE GENOMIC DNA]</scope>
    <source>
        <strain evidence="2">B2</strain>
    </source>
</reference>
<evidence type="ECO:0000259" key="1">
    <source>
        <dbReference type="Pfam" id="PF00248"/>
    </source>
</evidence>
<dbReference type="Proteomes" id="UP000229897">
    <property type="component" value="Chromosome"/>
</dbReference>
<evidence type="ECO:0000313" key="3">
    <source>
        <dbReference type="Proteomes" id="UP000229897"/>
    </source>
</evidence>
<dbReference type="InterPro" id="IPR020471">
    <property type="entry name" value="AKR"/>
</dbReference>
<proteinExistence type="predicted"/>
<sequence length="287" mass="31141">MGSCDMKTVTMRSGRHIPALGQGTWNMGEDPARRQDEIGALQLGMDLGMGLIDTAEMYGEGGAEEVVGAAIAGRREQAFIVSKVYPHNADKRGVRAACERSLQRLGTDRIDLYLLHWRGAVPLSETLDSFQALQKDGKILDFGVSNFDLGDMLEAEALPGGRGIAVNQVLFNLVKRGIEWDLLPWSRKHGMPVMAYSPLESAGRERALLLGNPALVAVAGRHGCTAGQIALAWLLRQDGVVAIPKAADPAHVRQNRAALDVVLSAFDLEDLDRAFPPPKKRQALAMR</sequence>
<evidence type="ECO:0000313" key="2">
    <source>
        <dbReference type="EMBL" id="ATQ78406.1"/>
    </source>
</evidence>
<dbReference type="InterPro" id="IPR023210">
    <property type="entry name" value="NADP_OxRdtase_dom"/>
</dbReference>
<gene>
    <name evidence="2" type="ORF">CR152_30760</name>
</gene>
<dbReference type="GO" id="GO:0016491">
    <property type="term" value="F:oxidoreductase activity"/>
    <property type="evidence" value="ECO:0007669"/>
    <property type="project" value="InterPro"/>
</dbReference>
<dbReference type="PANTHER" id="PTHR43638:SF3">
    <property type="entry name" value="ALDEHYDE REDUCTASE"/>
    <property type="match status" value="1"/>
</dbReference>
<dbReference type="EMBL" id="CP024608">
    <property type="protein sequence ID" value="ATQ78406.1"/>
    <property type="molecule type" value="Genomic_DNA"/>
</dbReference>
<dbReference type="KEGG" id="mass:CR152_30760"/>
<dbReference type="InterPro" id="IPR036812">
    <property type="entry name" value="NAD(P)_OxRdtase_dom_sf"/>
</dbReference>
<dbReference type="Pfam" id="PF00248">
    <property type="entry name" value="Aldo_ket_red"/>
    <property type="match status" value="1"/>
</dbReference>
<dbReference type="CDD" id="cd19138">
    <property type="entry name" value="AKR_YeaE"/>
    <property type="match status" value="1"/>
</dbReference>
<dbReference type="AlphaFoldDB" id="A0A2D2DTW6"/>
<protein>
    <submittedName>
        <fullName evidence="2">Oxidoreductase</fullName>
    </submittedName>
</protein>
<dbReference type="SUPFAM" id="SSF51430">
    <property type="entry name" value="NAD(P)-linked oxidoreductase"/>
    <property type="match status" value="1"/>
</dbReference>
<dbReference type="Gene3D" id="3.20.20.100">
    <property type="entry name" value="NADP-dependent oxidoreductase domain"/>
    <property type="match status" value="1"/>
</dbReference>